<dbReference type="Proteomes" id="UP000815677">
    <property type="component" value="Unassembled WGS sequence"/>
</dbReference>
<protein>
    <recommendedName>
        <fullName evidence="6">Zn(2)-C6 fungal-type domain-containing protein</fullName>
    </recommendedName>
</protein>
<dbReference type="InterPro" id="IPR036864">
    <property type="entry name" value="Zn2-C6_fun-type_DNA-bd_sf"/>
</dbReference>
<evidence type="ECO:0000256" key="4">
    <source>
        <dbReference type="ARBA" id="ARBA00023163"/>
    </source>
</evidence>
<dbReference type="PROSITE" id="PS50048">
    <property type="entry name" value="ZN2_CY6_FUNGAL_2"/>
    <property type="match status" value="1"/>
</dbReference>
<keyword evidence="8" id="KW-1185">Reference proteome</keyword>
<evidence type="ECO:0000256" key="2">
    <source>
        <dbReference type="ARBA" id="ARBA00022833"/>
    </source>
</evidence>
<evidence type="ECO:0000256" key="5">
    <source>
        <dbReference type="ARBA" id="ARBA00023242"/>
    </source>
</evidence>
<gene>
    <name evidence="7" type="ORF">MCHLO_15038</name>
</gene>
<feature type="domain" description="Zn(2)-C6 fungal-type" evidence="6">
    <location>
        <begin position="21"/>
        <end position="52"/>
    </location>
</feature>
<dbReference type="PANTHER" id="PTHR47660">
    <property type="entry name" value="TRANSCRIPTION FACTOR WITH C2H2 AND ZN(2)-CYS(6) DNA BINDING DOMAIN (EUROFUNG)-RELATED-RELATED"/>
    <property type="match status" value="1"/>
</dbReference>
<evidence type="ECO:0000313" key="7">
    <source>
        <dbReference type="EMBL" id="GAT58629.1"/>
    </source>
</evidence>
<dbReference type="EMBL" id="DF849757">
    <property type="protein sequence ID" value="GAT58629.1"/>
    <property type="molecule type" value="Genomic_DNA"/>
</dbReference>
<keyword evidence="4" id="KW-0804">Transcription</keyword>
<organism evidence="7 8">
    <name type="scientific">Mycena chlorophos</name>
    <name type="common">Agaric fungus</name>
    <name type="synonym">Agaricus chlorophos</name>
    <dbReference type="NCBI Taxonomy" id="658473"/>
    <lineage>
        <taxon>Eukaryota</taxon>
        <taxon>Fungi</taxon>
        <taxon>Dikarya</taxon>
        <taxon>Basidiomycota</taxon>
        <taxon>Agaricomycotina</taxon>
        <taxon>Agaricomycetes</taxon>
        <taxon>Agaricomycetidae</taxon>
        <taxon>Agaricales</taxon>
        <taxon>Marasmiineae</taxon>
        <taxon>Mycenaceae</taxon>
        <taxon>Mycena</taxon>
    </lineage>
</organism>
<evidence type="ECO:0000256" key="1">
    <source>
        <dbReference type="ARBA" id="ARBA00022723"/>
    </source>
</evidence>
<dbReference type="CDD" id="cd00067">
    <property type="entry name" value="GAL4"/>
    <property type="match status" value="1"/>
</dbReference>
<keyword evidence="2" id="KW-0862">Zinc</keyword>
<accession>A0ABQ0M6E3</accession>
<proteinExistence type="predicted"/>
<dbReference type="Gene3D" id="4.10.240.10">
    <property type="entry name" value="Zn(2)-C6 fungal-type DNA-binding domain"/>
    <property type="match status" value="1"/>
</dbReference>
<sequence>MSLAEGSDPSRKSSKPSVRRACSACHTAKTRCSETLPCQNCLKRGIGAQCSYPDAEEQSSSSLKRDQRSASVSAPASASVSAAVAAGTAPNPAFSIAQPTIAPPAYPATTLGSQYYDFTGAYPAVVSAPAPTIAPAAAMQSTFRPAKRPRPLTEEETASIGRNFTRGDFFIGTNAPVRIDPRLPVKLTLGEGDQVHFNIGNYDP</sequence>
<dbReference type="PROSITE" id="PS00463">
    <property type="entry name" value="ZN2_CY6_FUNGAL_1"/>
    <property type="match status" value="1"/>
</dbReference>
<keyword evidence="5" id="KW-0539">Nucleus</keyword>
<evidence type="ECO:0000259" key="6">
    <source>
        <dbReference type="PROSITE" id="PS50048"/>
    </source>
</evidence>
<evidence type="ECO:0000256" key="3">
    <source>
        <dbReference type="ARBA" id="ARBA00023015"/>
    </source>
</evidence>
<keyword evidence="3" id="KW-0805">Transcription regulation</keyword>
<dbReference type="InterPro" id="IPR001138">
    <property type="entry name" value="Zn2Cys6_DnaBD"/>
</dbReference>
<name>A0ABQ0M6E3_MYCCL</name>
<dbReference type="SMART" id="SM00066">
    <property type="entry name" value="GAL4"/>
    <property type="match status" value="1"/>
</dbReference>
<dbReference type="SUPFAM" id="SSF57701">
    <property type="entry name" value="Zn2/Cys6 DNA-binding domain"/>
    <property type="match status" value="1"/>
</dbReference>
<evidence type="ECO:0000313" key="8">
    <source>
        <dbReference type="Proteomes" id="UP000815677"/>
    </source>
</evidence>
<reference evidence="7" key="1">
    <citation type="submission" date="2014-09" db="EMBL/GenBank/DDBJ databases">
        <title>Genome sequence of the luminous mushroom Mycena chlorophos for searching fungal bioluminescence genes.</title>
        <authorList>
            <person name="Tanaka Y."/>
            <person name="Kasuga D."/>
            <person name="Oba Y."/>
            <person name="Hase S."/>
            <person name="Sato K."/>
            <person name="Oba Y."/>
            <person name="Sakakibara Y."/>
        </authorList>
    </citation>
    <scope>NUCLEOTIDE SEQUENCE</scope>
</reference>
<keyword evidence="1" id="KW-0479">Metal-binding</keyword>
<dbReference type="Pfam" id="PF00172">
    <property type="entry name" value="Zn_clus"/>
    <property type="match status" value="1"/>
</dbReference>